<dbReference type="PANTHER" id="PTHR11795:SF449">
    <property type="entry name" value="BRANCHED-CHAIN AMINO ACID TRANSPORT PERMEASE PROTEIN LIVH-RELATED"/>
    <property type="match status" value="1"/>
</dbReference>
<reference evidence="10 11" key="1">
    <citation type="submission" date="2023-07" db="EMBL/GenBank/DDBJ databases">
        <title>Sorghum-associated microbial communities from plants grown in Nebraska, USA.</title>
        <authorList>
            <person name="Schachtman D."/>
        </authorList>
    </citation>
    <scope>NUCLEOTIDE SEQUENCE [LARGE SCALE GENOMIC DNA]</scope>
    <source>
        <strain evidence="10 11">BE316</strain>
    </source>
</reference>
<feature type="transmembrane region" description="Helical" evidence="9">
    <location>
        <begin position="189"/>
        <end position="210"/>
    </location>
</feature>
<dbReference type="Pfam" id="PF02653">
    <property type="entry name" value="BPD_transp_2"/>
    <property type="match status" value="1"/>
</dbReference>
<comment type="caution">
    <text evidence="10">The sequence shown here is derived from an EMBL/GenBank/DDBJ whole genome shotgun (WGS) entry which is preliminary data.</text>
</comment>
<dbReference type="CDD" id="cd06582">
    <property type="entry name" value="TM_PBP1_LivH_like"/>
    <property type="match status" value="1"/>
</dbReference>
<keyword evidence="6 9" id="KW-1133">Transmembrane helix</keyword>
<evidence type="ECO:0000256" key="8">
    <source>
        <dbReference type="ARBA" id="ARBA00037998"/>
    </source>
</evidence>
<evidence type="ECO:0000313" key="11">
    <source>
        <dbReference type="Proteomes" id="UP001180825"/>
    </source>
</evidence>
<evidence type="ECO:0000256" key="1">
    <source>
        <dbReference type="ARBA" id="ARBA00004651"/>
    </source>
</evidence>
<sequence length="302" mass="31204">MLQFLIDTLLRASDLALVALGLSMVYGLVKFPNIAHVQYAMLGAYLSFALRAAGLPLVAAIAVACVLTGALTLLLHLLVFRRLLKSGPAITMIGSLAVSMLVVAVMQGFAGSFPRMFNLPVSAPWQFGGAMLTPLQATTLGVSLAVLAAFCGLLFYTRMGRALRALSSNAPLAAASGLNAEGLTRGVNFASGALAALGGSMLALSSGAHINLGHDMLLPVFAAAILGGLGNPMGAVAGAVLIALTETAVTNINFGPLLQLLGGQNAMVFMPVSYIGAASFLMLLLALLFKPYGLFDREVRRV</sequence>
<evidence type="ECO:0000256" key="4">
    <source>
        <dbReference type="ARBA" id="ARBA00022692"/>
    </source>
</evidence>
<evidence type="ECO:0000313" key="10">
    <source>
        <dbReference type="EMBL" id="MDR7333651.1"/>
    </source>
</evidence>
<dbReference type="PANTHER" id="PTHR11795">
    <property type="entry name" value="BRANCHED-CHAIN AMINO ACID TRANSPORT SYSTEM PERMEASE PROTEIN LIVH"/>
    <property type="match status" value="1"/>
</dbReference>
<name>A0ABU2A8X2_9BURK</name>
<accession>A0ABU2A8X2</accession>
<keyword evidence="3" id="KW-1003">Cell membrane</keyword>
<gene>
    <name evidence="10" type="ORF">J2X21_002793</name>
</gene>
<keyword evidence="5" id="KW-0029">Amino-acid transport</keyword>
<feature type="transmembrane region" description="Helical" evidence="9">
    <location>
        <begin position="89"/>
        <end position="110"/>
    </location>
</feature>
<dbReference type="InterPro" id="IPR001851">
    <property type="entry name" value="ABC_transp_permease"/>
</dbReference>
<dbReference type="InterPro" id="IPR052157">
    <property type="entry name" value="BCAA_transport_permease"/>
</dbReference>
<keyword evidence="4 9" id="KW-0812">Transmembrane</keyword>
<dbReference type="EMBL" id="JAVDXV010000005">
    <property type="protein sequence ID" value="MDR7333651.1"/>
    <property type="molecule type" value="Genomic_DNA"/>
</dbReference>
<feature type="transmembrane region" description="Helical" evidence="9">
    <location>
        <begin position="130"/>
        <end position="156"/>
    </location>
</feature>
<keyword evidence="2" id="KW-0813">Transport</keyword>
<evidence type="ECO:0000256" key="2">
    <source>
        <dbReference type="ARBA" id="ARBA00022448"/>
    </source>
</evidence>
<keyword evidence="7 9" id="KW-0472">Membrane</keyword>
<organism evidence="10 11">
    <name type="scientific">Roseateles asaccharophilus</name>
    <dbReference type="NCBI Taxonomy" id="582607"/>
    <lineage>
        <taxon>Bacteria</taxon>
        <taxon>Pseudomonadati</taxon>
        <taxon>Pseudomonadota</taxon>
        <taxon>Betaproteobacteria</taxon>
        <taxon>Burkholderiales</taxon>
        <taxon>Sphaerotilaceae</taxon>
        <taxon>Roseateles</taxon>
    </lineage>
</organism>
<evidence type="ECO:0000256" key="7">
    <source>
        <dbReference type="ARBA" id="ARBA00023136"/>
    </source>
</evidence>
<feature type="transmembrane region" description="Helical" evidence="9">
    <location>
        <begin position="216"/>
        <end position="245"/>
    </location>
</feature>
<feature type="transmembrane region" description="Helical" evidence="9">
    <location>
        <begin position="49"/>
        <end position="77"/>
    </location>
</feature>
<comment type="subcellular location">
    <subcellularLocation>
        <location evidence="1">Cell membrane</location>
        <topology evidence="1">Multi-pass membrane protein</topology>
    </subcellularLocation>
</comment>
<keyword evidence="11" id="KW-1185">Reference proteome</keyword>
<evidence type="ECO:0000256" key="9">
    <source>
        <dbReference type="SAM" id="Phobius"/>
    </source>
</evidence>
<proteinExistence type="inferred from homology"/>
<evidence type="ECO:0000256" key="5">
    <source>
        <dbReference type="ARBA" id="ARBA00022970"/>
    </source>
</evidence>
<dbReference type="Proteomes" id="UP001180825">
    <property type="component" value="Unassembled WGS sequence"/>
</dbReference>
<dbReference type="RefSeq" id="WP_310329556.1">
    <property type="nucleotide sequence ID" value="NZ_JAVDXV010000005.1"/>
</dbReference>
<feature type="transmembrane region" description="Helical" evidence="9">
    <location>
        <begin position="266"/>
        <end position="289"/>
    </location>
</feature>
<comment type="similarity">
    <text evidence="8">Belongs to the binding-protein-dependent transport system permease family. LivHM subfamily.</text>
</comment>
<evidence type="ECO:0000256" key="3">
    <source>
        <dbReference type="ARBA" id="ARBA00022475"/>
    </source>
</evidence>
<protein>
    <submittedName>
        <fullName evidence="10">Branched-chain amino acid transport system permease protein</fullName>
    </submittedName>
</protein>
<evidence type="ECO:0000256" key="6">
    <source>
        <dbReference type="ARBA" id="ARBA00022989"/>
    </source>
</evidence>